<evidence type="ECO:0000259" key="7">
    <source>
        <dbReference type="Pfam" id="PF02770"/>
    </source>
</evidence>
<evidence type="ECO:0000256" key="3">
    <source>
        <dbReference type="ARBA" id="ARBA00022630"/>
    </source>
</evidence>
<evidence type="ECO:0000256" key="2">
    <source>
        <dbReference type="ARBA" id="ARBA00009347"/>
    </source>
</evidence>
<dbReference type="AlphaFoldDB" id="A0A381SY33"/>
<dbReference type="SUPFAM" id="SSF47203">
    <property type="entry name" value="Acyl-CoA dehydrogenase C-terminal domain-like"/>
    <property type="match status" value="1"/>
</dbReference>
<dbReference type="InterPro" id="IPR009100">
    <property type="entry name" value="AcylCoA_DH/oxidase_NM_dom_sf"/>
</dbReference>
<name>A0A381SY33_9ZZZZ</name>
<dbReference type="InterPro" id="IPR036250">
    <property type="entry name" value="AcylCo_DH-like_C"/>
</dbReference>
<reference evidence="10" key="1">
    <citation type="submission" date="2018-05" db="EMBL/GenBank/DDBJ databases">
        <authorList>
            <person name="Lanie J.A."/>
            <person name="Ng W.-L."/>
            <person name="Kazmierczak K.M."/>
            <person name="Andrzejewski T.M."/>
            <person name="Davidsen T.M."/>
            <person name="Wayne K.J."/>
            <person name="Tettelin H."/>
            <person name="Glass J.I."/>
            <person name="Rusch D."/>
            <person name="Podicherti R."/>
            <person name="Tsui H.-C.T."/>
            <person name="Winkler M.E."/>
        </authorList>
    </citation>
    <scope>NUCLEOTIDE SEQUENCE</scope>
</reference>
<dbReference type="GO" id="GO:0050660">
    <property type="term" value="F:flavin adenine dinucleotide binding"/>
    <property type="evidence" value="ECO:0007669"/>
    <property type="project" value="InterPro"/>
</dbReference>
<keyword evidence="5" id="KW-0560">Oxidoreductase</keyword>
<evidence type="ECO:0000259" key="6">
    <source>
        <dbReference type="Pfam" id="PF00441"/>
    </source>
</evidence>
<evidence type="ECO:0000256" key="5">
    <source>
        <dbReference type="ARBA" id="ARBA00023002"/>
    </source>
</evidence>
<keyword evidence="3" id="KW-0285">Flavoprotein</keyword>
<dbReference type="InterPro" id="IPR025878">
    <property type="entry name" value="Acyl-CoA_dh-like_C_dom"/>
</dbReference>
<dbReference type="PANTHER" id="PTHR42803">
    <property type="entry name" value="ACYL-COA DEHYDROGENASE"/>
    <property type="match status" value="1"/>
</dbReference>
<evidence type="ECO:0000259" key="8">
    <source>
        <dbReference type="Pfam" id="PF02771"/>
    </source>
</evidence>
<dbReference type="InterPro" id="IPR052166">
    <property type="entry name" value="Diverse_Acyl-CoA_DH"/>
</dbReference>
<evidence type="ECO:0000256" key="4">
    <source>
        <dbReference type="ARBA" id="ARBA00022827"/>
    </source>
</evidence>
<dbReference type="Pfam" id="PF02771">
    <property type="entry name" value="Acyl-CoA_dh_N"/>
    <property type="match status" value="1"/>
</dbReference>
<proteinExistence type="inferred from homology"/>
<organism evidence="10">
    <name type="scientific">marine metagenome</name>
    <dbReference type="NCBI Taxonomy" id="408172"/>
    <lineage>
        <taxon>unclassified sequences</taxon>
        <taxon>metagenomes</taxon>
        <taxon>ecological metagenomes</taxon>
    </lineage>
</organism>
<protein>
    <recommendedName>
        <fullName evidence="11">Acyl-CoA dehydrogenase</fullName>
    </recommendedName>
</protein>
<comment type="similarity">
    <text evidence="2">Belongs to the acyl-CoA dehydrogenase family.</text>
</comment>
<evidence type="ECO:0000313" key="10">
    <source>
        <dbReference type="EMBL" id="SVA08886.1"/>
    </source>
</evidence>
<dbReference type="EMBL" id="UINC01003743">
    <property type="protein sequence ID" value="SVA08886.1"/>
    <property type="molecule type" value="Genomic_DNA"/>
</dbReference>
<dbReference type="PANTHER" id="PTHR42803:SF1">
    <property type="entry name" value="BROAD-SPECIFICITY LINEAR ACYL-COA DEHYDROGENASE FADE5"/>
    <property type="match status" value="1"/>
</dbReference>
<dbReference type="InterPro" id="IPR009075">
    <property type="entry name" value="AcylCo_DH/oxidase_C"/>
</dbReference>
<dbReference type="InterPro" id="IPR046373">
    <property type="entry name" value="Acyl-CoA_Oxase/DH_mid-dom_sf"/>
</dbReference>
<dbReference type="Pfam" id="PF00441">
    <property type="entry name" value="Acyl-CoA_dh_1"/>
    <property type="match status" value="1"/>
</dbReference>
<dbReference type="Gene3D" id="1.20.140.10">
    <property type="entry name" value="Butyryl-CoA Dehydrogenase, subunit A, domain 3"/>
    <property type="match status" value="1"/>
</dbReference>
<evidence type="ECO:0000259" key="9">
    <source>
        <dbReference type="Pfam" id="PF12806"/>
    </source>
</evidence>
<dbReference type="Pfam" id="PF02770">
    <property type="entry name" value="Acyl-CoA_dh_M"/>
    <property type="match status" value="1"/>
</dbReference>
<dbReference type="Gene3D" id="2.40.110.10">
    <property type="entry name" value="Butyryl-CoA Dehydrogenase, subunit A, domain 2"/>
    <property type="match status" value="1"/>
</dbReference>
<dbReference type="GO" id="GO:0016627">
    <property type="term" value="F:oxidoreductase activity, acting on the CH-CH group of donors"/>
    <property type="evidence" value="ECO:0007669"/>
    <property type="project" value="InterPro"/>
</dbReference>
<dbReference type="InterPro" id="IPR013786">
    <property type="entry name" value="AcylCoA_DH/ox_N"/>
</dbReference>
<dbReference type="Pfam" id="PF12806">
    <property type="entry name" value="Acyl-CoA_dh_C"/>
    <property type="match status" value="1"/>
</dbReference>
<keyword evidence="4" id="KW-0274">FAD</keyword>
<dbReference type="InterPro" id="IPR037069">
    <property type="entry name" value="AcylCoA_DH/ox_N_sf"/>
</dbReference>
<dbReference type="Gene3D" id="1.10.540.10">
    <property type="entry name" value="Acyl-CoA dehydrogenase/oxidase, N-terminal domain"/>
    <property type="match status" value="1"/>
</dbReference>
<dbReference type="SUPFAM" id="SSF56645">
    <property type="entry name" value="Acyl-CoA dehydrogenase NM domain-like"/>
    <property type="match status" value="1"/>
</dbReference>
<feature type="domain" description="Acyl-CoA dehydrogenase/oxidase N-terminal" evidence="8">
    <location>
        <begin position="43"/>
        <end position="157"/>
    </location>
</feature>
<sequence length="592" mass="65217">MPDYKAPIRDIHFVLYDLLGAEEHYQRIGAEEASRDLVEAIITEGSRFAESILAPLHRVGDEEGCKFNNGVVTTPPGFKEAYAQYVAGGWPSLAGDPEYGGQGLPGSLSVVINELVSTANWAWEMYPGLSQGAKLTLAAYGTEAQKQIYLSKLTSGEWTGTMCLTEPHCGTDLGLLKTRAQPDANGGYRIDGTKIFISAGEHDMAENIVHIVLARLPDAPAGTKGISLFVVPKLNADTLASNNVNCGSIEQKMGIHGNATCVLNFDGATGYLIGPPNEGLRCMFTFMNFARLGTALQGMAAAEQSYQGALAYARERTAMRALSGPKNPQQSADPIIFHPDVRRMLLTQRAIAEGGRALIYFCAMQGDILDSGNPTEEEKKEAEALMSVLTPIAKAFLTETGFEAANLGMQVFGGHGYIAEWGMEQIVRDTRISMLYEGTTGIQALDLLGRKILGDRGTMLRFWTRVIHRFCRDNKNRKMGEFIRPLRRYYREWASFTNKIGIKAILNPEEVGAASVDYLMYAGYVTLAYFWAAIADASYRALEEGTEEKAYYEGKIKTARFYYKRLLPKANSHRELMLSGAKTLMDLKIEEF</sequence>
<feature type="domain" description="Acyl-CoA dehydrogenase/oxidase C-terminal" evidence="6">
    <location>
        <begin position="277"/>
        <end position="446"/>
    </location>
</feature>
<dbReference type="FunFam" id="2.40.110.10:FF:000031">
    <property type="entry name" value="Acyl-CoA dehydrogenase, putative"/>
    <property type="match status" value="1"/>
</dbReference>
<evidence type="ECO:0000256" key="1">
    <source>
        <dbReference type="ARBA" id="ARBA00001974"/>
    </source>
</evidence>
<feature type="domain" description="Acyl-CoA oxidase/dehydrogenase middle" evidence="7">
    <location>
        <begin position="162"/>
        <end position="266"/>
    </location>
</feature>
<feature type="domain" description="Acetyl-CoA dehydrogenase-like C-terminal" evidence="9">
    <location>
        <begin position="466"/>
        <end position="587"/>
    </location>
</feature>
<gene>
    <name evidence="10" type="ORF">METZ01_LOCUS61740</name>
</gene>
<evidence type="ECO:0008006" key="11">
    <source>
        <dbReference type="Google" id="ProtNLM"/>
    </source>
</evidence>
<accession>A0A381SY33</accession>
<dbReference type="InterPro" id="IPR006091">
    <property type="entry name" value="Acyl-CoA_Oxase/DH_mid-dom"/>
</dbReference>
<comment type="cofactor">
    <cofactor evidence="1">
        <name>FAD</name>
        <dbReference type="ChEBI" id="CHEBI:57692"/>
    </cofactor>
</comment>